<organism evidence="1 2">
    <name type="scientific">Tuber borchii</name>
    <name type="common">White truffle</name>
    <dbReference type="NCBI Taxonomy" id="42251"/>
    <lineage>
        <taxon>Eukaryota</taxon>
        <taxon>Fungi</taxon>
        <taxon>Dikarya</taxon>
        <taxon>Ascomycota</taxon>
        <taxon>Pezizomycotina</taxon>
        <taxon>Pezizomycetes</taxon>
        <taxon>Pezizales</taxon>
        <taxon>Tuberaceae</taxon>
        <taxon>Tuber</taxon>
    </lineage>
</organism>
<gene>
    <name evidence="1" type="ORF">B9Z19DRAFT_1065826</name>
</gene>
<comment type="caution">
    <text evidence="1">The sequence shown here is derived from an EMBL/GenBank/DDBJ whole genome shotgun (WGS) entry which is preliminary data.</text>
</comment>
<name>A0A2T6ZPS0_TUBBO</name>
<evidence type="ECO:0000313" key="1">
    <source>
        <dbReference type="EMBL" id="PUU77475.1"/>
    </source>
</evidence>
<evidence type="ECO:0000313" key="2">
    <source>
        <dbReference type="Proteomes" id="UP000244722"/>
    </source>
</evidence>
<proteinExistence type="predicted"/>
<dbReference type="AlphaFoldDB" id="A0A2T6ZPS0"/>
<accession>A0A2T6ZPS0</accession>
<keyword evidence="2" id="KW-1185">Reference proteome</keyword>
<reference evidence="1 2" key="1">
    <citation type="submission" date="2017-04" db="EMBL/GenBank/DDBJ databases">
        <title>Draft genome sequence of Tuber borchii Vittad., a whitish edible truffle.</title>
        <authorList>
            <consortium name="DOE Joint Genome Institute"/>
            <person name="Murat C."/>
            <person name="Kuo A."/>
            <person name="Barry K.W."/>
            <person name="Clum A."/>
            <person name="Dockter R.B."/>
            <person name="Fauchery L."/>
            <person name="Iotti M."/>
            <person name="Kohler A."/>
            <person name="Labutti K."/>
            <person name="Lindquist E.A."/>
            <person name="Lipzen A."/>
            <person name="Ohm R.A."/>
            <person name="Wang M."/>
            <person name="Grigoriev I.V."/>
            <person name="Zambonelli A."/>
            <person name="Martin F.M."/>
        </authorList>
    </citation>
    <scope>NUCLEOTIDE SEQUENCE [LARGE SCALE GENOMIC DNA]</scope>
    <source>
        <strain evidence="1 2">Tbo3840</strain>
    </source>
</reference>
<sequence length="112" mass="12487">MTPEDSITLRDKVYSAAKLAANMHKLLTSQDPPIAETGRALGLIKSVVDEVWDTLHLNLLEKGERWICLEEANEIIDSRMRILVELGEEIREVVAGREGGYIEGASGREEEP</sequence>
<protein>
    <submittedName>
        <fullName evidence="1">Uncharacterized protein</fullName>
    </submittedName>
</protein>
<dbReference type="Proteomes" id="UP000244722">
    <property type="component" value="Unassembled WGS sequence"/>
</dbReference>
<dbReference type="EMBL" id="NESQ01000152">
    <property type="protein sequence ID" value="PUU77475.1"/>
    <property type="molecule type" value="Genomic_DNA"/>
</dbReference>